<accession>A0A0D6A2E0</accession>
<dbReference type="GO" id="GO:0009002">
    <property type="term" value="F:serine-type D-Ala-D-Ala carboxypeptidase activity"/>
    <property type="evidence" value="ECO:0007669"/>
    <property type="project" value="InterPro"/>
</dbReference>
<dbReference type="KEGG" id="lae:LBAT_0517"/>
<protein>
    <submittedName>
        <fullName evidence="13">D-alanyl-D-alanine carboxypeptidase</fullName>
    </submittedName>
</protein>
<keyword evidence="7" id="KW-0961">Cell wall biogenesis/degradation</keyword>
<comment type="similarity">
    <text evidence="2 10">Belongs to the peptidase S11 family.</text>
</comment>
<dbReference type="InterPro" id="IPR015956">
    <property type="entry name" value="Peniciliin-bd_prot_C_sf"/>
</dbReference>
<sequence>MKFTRKIKKLIIGFVAVVSLATCAAGFTRPASATDNVSDNYHADQLDLNVKSAIAIDSHTGQLLYGKNVNQALPIASMTKLVTVYLTLQAIKQKKISWVTTVKPSAAIVKVANNSDYSNVPLKKGHSYTIKQLYEATLIESANGAAMCLAQAVAGSQTAFVKQMRHQLRNLKISDAQIYTVCGLPNGNLGKDAYPGVSKNAENKMSAKDMAIVGQNLLNDFPDVLDTTKIAHLDFIDGKKKTKMTNSDWMLKGLQQYDPSLKVDGLKTGTTDAAGACFISTIKRNNARIITVVMGAKHRDGSDPSRFVQTKKLMNYIFSKYGPITFTKGQAIKGITTTKVKDGKQTSIGVGMQNNTEVWDPIDGKKLSTALLNKEVEAPVNKGQVVNYYTFKSGSEKLISLSQSDEMRLGAQALQSTGKVNFLVRFWRWLFGG</sequence>
<feature type="binding site" evidence="9">
    <location>
        <position position="267"/>
    </location>
    <ligand>
        <name>substrate</name>
    </ligand>
</feature>
<dbReference type="PANTHER" id="PTHR21581:SF11">
    <property type="entry name" value="D-ALANYL-D-ALANINE CARBOXYPEPTIDASE DACA"/>
    <property type="match status" value="1"/>
</dbReference>
<evidence type="ECO:0000256" key="3">
    <source>
        <dbReference type="ARBA" id="ARBA00022729"/>
    </source>
</evidence>
<dbReference type="PATRIC" id="fig|1600.4.peg.529"/>
<evidence type="ECO:0000313" key="14">
    <source>
        <dbReference type="Proteomes" id="UP000035709"/>
    </source>
</evidence>
<dbReference type="STRING" id="1600.LBAT_0517"/>
<keyword evidence="13" id="KW-0645">Protease</keyword>
<dbReference type="AlphaFoldDB" id="A0A0D6A2E0"/>
<feature type="active site" evidence="8">
    <location>
        <position position="141"/>
    </location>
</feature>
<evidence type="ECO:0000256" key="1">
    <source>
        <dbReference type="ARBA" id="ARBA00003217"/>
    </source>
</evidence>
<evidence type="ECO:0000313" key="13">
    <source>
        <dbReference type="EMBL" id="BAQ56906.1"/>
    </source>
</evidence>
<keyword evidence="14" id="KW-1185">Reference proteome</keyword>
<gene>
    <name evidence="13" type="ORF">LBAT_0517</name>
</gene>
<keyword evidence="4" id="KW-0378">Hydrolase</keyword>
<dbReference type="Pfam" id="PF00768">
    <property type="entry name" value="Peptidase_S11"/>
    <property type="match status" value="1"/>
</dbReference>
<dbReference type="RefSeq" id="WP_060459290.1">
    <property type="nucleotide sequence ID" value="NZ_AP014808.1"/>
</dbReference>
<keyword evidence="13" id="KW-0121">Carboxypeptidase</keyword>
<comment type="function">
    <text evidence="1">Removes C-terminal D-alanyl residues from sugar-peptide cell wall precursors.</text>
</comment>
<feature type="active site" description="Acyl-ester intermediate" evidence="8">
    <location>
        <position position="77"/>
    </location>
</feature>
<evidence type="ECO:0000256" key="7">
    <source>
        <dbReference type="ARBA" id="ARBA00023316"/>
    </source>
</evidence>
<keyword evidence="6" id="KW-0573">Peptidoglycan synthesis</keyword>
<feature type="signal peptide" evidence="11">
    <location>
        <begin position="1"/>
        <end position="24"/>
    </location>
</feature>
<dbReference type="GO" id="GO:0008360">
    <property type="term" value="P:regulation of cell shape"/>
    <property type="evidence" value="ECO:0007669"/>
    <property type="project" value="UniProtKB-KW"/>
</dbReference>
<dbReference type="EMBL" id="AP014808">
    <property type="protein sequence ID" value="BAQ56906.1"/>
    <property type="molecule type" value="Genomic_DNA"/>
</dbReference>
<dbReference type="OrthoDB" id="9791132at2"/>
<evidence type="ECO:0000256" key="11">
    <source>
        <dbReference type="SAM" id="SignalP"/>
    </source>
</evidence>
<dbReference type="GO" id="GO:0071555">
    <property type="term" value="P:cell wall organization"/>
    <property type="evidence" value="ECO:0007669"/>
    <property type="project" value="UniProtKB-KW"/>
</dbReference>
<dbReference type="Gene3D" id="2.60.410.10">
    <property type="entry name" value="D-Ala-D-Ala carboxypeptidase, C-terminal domain"/>
    <property type="match status" value="1"/>
</dbReference>
<evidence type="ECO:0000256" key="6">
    <source>
        <dbReference type="ARBA" id="ARBA00022984"/>
    </source>
</evidence>
<evidence type="ECO:0000256" key="4">
    <source>
        <dbReference type="ARBA" id="ARBA00022801"/>
    </source>
</evidence>
<reference evidence="13 14" key="1">
    <citation type="submission" date="2015-03" db="EMBL/GenBank/DDBJ databases">
        <title>Complete genome sequence of Lactobacillus acetotolerans NBRC 13120.</title>
        <authorList>
            <person name="Toh H."/>
            <person name="Morita H."/>
            <person name="Fujita N."/>
        </authorList>
    </citation>
    <scope>NUCLEOTIDE SEQUENCE [LARGE SCALE GENOMIC DNA]</scope>
    <source>
        <strain evidence="13 14">NBRC 13120</strain>
    </source>
</reference>
<keyword evidence="3 11" id="KW-0732">Signal</keyword>
<dbReference type="InterPro" id="IPR001967">
    <property type="entry name" value="Peptidase_S11_N"/>
</dbReference>
<dbReference type="Proteomes" id="UP000035709">
    <property type="component" value="Chromosome"/>
</dbReference>
<evidence type="ECO:0000256" key="9">
    <source>
        <dbReference type="PIRSR" id="PIRSR618044-2"/>
    </source>
</evidence>
<evidence type="ECO:0000256" key="5">
    <source>
        <dbReference type="ARBA" id="ARBA00022960"/>
    </source>
</evidence>
<dbReference type="GO" id="GO:0006508">
    <property type="term" value="P:proteolysis"/>
    <property type="evidence" value="ECO:0007669"/>
    <property type="project" value="InterPro"/>
</dbReference>
<dbReference type="InterPro" id="IPR037167">
    <property type="entry name" value="Peptidase_S11_C_sf"/>
</dbReference>
<dbReference type="SUPFAM" id="SSF56601">
    <property type="entry name" value="beta-lactamase/transpeptidase-like"/>
    <property type="match status" value="1"/>
</dbReference>
<feature type="domain" description="Peptidase S11 D-alanyl-D-alanine carboxypeptidase A N-terminal" evidence="12">
    <location>
        <begin position="43"/>
        <end position="297"/>
    </location>
</feature>
<dbReference type="InterPro" id="IPR012338">
    <property type="entry name" value="Beta-lactam/transpept-like"/>
</dbReference>
<name>A0A0D6A2E0_9LACO</name>
<evidence type="ECO:0000259" key="12">
    <source>
        <dbReference type="Pfam" id="PF00768"/>
    </source>
</evidence>
<evidence type="ECO:0000256" key="2">
    <source>
        <dbReference type="ARBA" id="ARBA00007164"/>
    </source>
</evidence>
<dbReference type="PANTHER" id="PTHR21581">
    <property type="entry name" value="D-ALANYL-D-ALANINE CARBOXYPEPTIDASE"/>
    <property type="match status" value="1"/>
</dbReference>
<dbReference type="PRINTS" id="PR00725">
    <property type="entry name" value="DADACBPTASE1"/>
</dbReference>
<dbReference type="Gene3D" id="3.40.710.10">
    <property type="entry name" value="DD-peptidase/beta-lactamase superfamily"/>
    <property type="match status" value="1"/>
</dbReference>
<evidence type="ECO:0000256" key="8">
    <source>
        <dbReference type="PIRSR" id="PIRSR618044-1"/>
    </source>
</evidence>
<keyword evidence="5" id="KW-0133">Cell shape</keyword>
<dbReference type="InterPro" id="IPR018044">
    <property type="entry name" value="Peptidase_S11"/>
</dbReference>
<proteinExistence type="inferred from homology"/>
<dbReference type="GO" id="GO:0009252">
    <property type="term" value="P:peptidoglycan biosynthetic process"/>
    <property type="evidence" value="ECO:0007669"/>
    <property type="project" value="UniProtKB-KW"/>
</dbReference>
<evidence type="ECO:0000256" key="10">
    <source>
        <dbReference type="RuleBase" id="RU004016"/>
    </source>
</evidence>
<dbReference type="SUPFAM" id="SSF69189">
    <property type="entry name" value="Penicillin-binding protein associated domain"/>
    <property type="match status" value="1"/>
</dbReference>
<organism evidence="13 14">
    <name type="scientific">Lactobacillus acetotolerans</name>
    <dbReference type="NCBI Taxonomy" id="1600"/>
    <lineage>
        <taxon>Bacteria</taxon>
        <taxon>Bacillati</taxon>
        <taxon>Bacillota</taxon>
        <taxon>Bacilli</taxon>
        <taxon>Lactobacillales</taxon>
        <taxon>Lactobacillaceae</taxon>
        <taxon>Lactobacillus</taxon>
    </lineage>
</organism>
<feature type="chain" id="PRO_5039054080" evidence="11">
    <location>
        <begin position="25"/>
        <end position="433"/>
    </location>
</feature>
<feature type="active site" description="Proton acceptor" evidence="8">
    <location>
        <position position="80"/>
    </location>
</feature>